<accession>A0ACC1RHQ8</accession>
<proteinExistence type="predicted"/>
<sequence>MASEPQETRFEYASTWLSSRKVLDLQDRYEWKTMRRRSNKPIGSVPAEILVAIFAFLVHRPESRWATPECMLDELDLGMQALIRASQVCRFWRDIILNTSTLWGTFAVGNYPRDRICLQRSRDTPLRVYMPSTNCPFFVELSAHFHRLRELHTEITLPTTSARVSYHLEALYRDSQAPLLECLTVRNRVHHDIFTSNPLKSSFTGQFPGLKRLHTIDLAISLTGQYVITGLTHVKLDGSLVGGVRMDVHDLLEFLQVNPDLKELHLSGALFKQSFECDPQHTPVVPLTGLRKLSMRHFEHSDEIAHILSHLILPPGLAMDLGCSDTNMACGHLLFPPDLSALGNMQRFTHLRIDFTSRYTEFCTAATARRIAKASSLR</sequence>
<gene>
    <name evidence="1" type="ORF">NM688_g9423</name>
</gene>
<dbReference type="Proteomes" id="UP001148662">
    <property type="component" value="Unassembled WGS sequence"/>
</dbReference>
<evidence type="ECO:0000313" key="1">
    <source>
        <dbReference type="EMBL" id="KAJ3518545.1"/>
    </source>
</evidence>
<dbReference type="EMBL" id="JANHOG010002949">
    <property type="protein sequence ID" value="KAJ3518545.1"/>
    <property type="molecule type" value="Genomic_DNA"/>
</dbReference>
<organism evidence="1 2">
    <name type="scientific">Phlebia brevispora</name>
    <dbReference type="NCBI Taxonomy" id="194682"/>
    <lineage>
        <taxon>Eukaryota</taxon>
        <taxon>Fungi</taxon>
        <taxon>Dikarya</taxon>
        <taxon>Basidiomycota</taxon>
        <taxon>Agaricomycotina</taxon>
        <taxon>Agaricomycetes</taxon>
        <taxon>Polyporales</taxon>
        <taxon>Meruliaceae</taxon>
        <taxon>Phlebia</taxon>
    </lineage>
</organism>
<name>A0ACC1RHQ8_9APHY</name>
<evidence type="ECO:0000313" key="2">
    <source>
        <dbReference type="Proteomes" id="UP001148662"/>
    </source>
</evidence>
<keyword evidence="2" id="KW-1185">Reference proteome</keyword>
<reference evidence="1" key="1">
    <citation type="submission" date="2022-07" db="EMBL/GenBank/DDBJ databases">
        <title>Genome Sequence of Phlebia brevispora.</title>
        <authorList>
            <person name="Buettner E."/>
        </authorList>
    </citation>
    <scope>NUCLEOTIDE SEQUENCE</scope>
    <source>
        <strain evidence="1">MPL23</strain>
    </source>
</reference>
<protein>
    <submittedName>
        <fullName evidence="1">Uncharacterized protein</fullName>
    </submittedName>
</protein>
<comment type="caution">
    <text evidence="1">The sequence shown here is derived from an EMBL/GenBank/DDBJ whole genome shotgun (WGS) entry which is preliminary data.</text>
</comment>